<gene>
    <name evidence="1" type="ORF">Syun_017152</name>
</gene>
<comment type="caution">
    <text evidence="1">The sequence shown here is derived from an EMBL/GenBank/DDBJ whole genome shotgun (WGS) entry which is preliminary data.</text>
</comment>
<protein>
    <submittedName>
        <fullName evidence="1">Uncharacterized protein</fullName>
    </submittedName>
</protein>
<accession>A0AAP0J7Z8</accession>
<evidence type="ECO:0000313" key="1">
    <source>
        <dbReference type="EMBL" id="KAK9128355.1"/>
    </source>
</evidence>
<organism evidence="1 2">
    <name type="scientific">Stephania yunnanensis</name>
    <dbReference type="NCBI Taxonomy" id="152371"/>
    <lineage>
        <taxon>Eukaryota</taxon>
        <taxon>Viridiplantae</taxon>
        <taxon>Streptophyta</taxon>
        <taxon>Embryophyta</taxon>
        <taxon>Tracheophyta</taxon>
        <taxon>Spermatophyta</taxon>
        <taxon>Magnoliopsida</taxon>
        <taxon>Ranunculales</taxon>
        <taxon>Menispermaceae</taxon>
        <taxon>Menispermoideae</taxon>
        <taxon>Cissampelideae</taxon>
        <taxon>Stephania</taxon>
    </lineage>
</organism>
<name>A0AAP0J7Z8_9MAGN</name>
<dbReference type="EMBL" id="JBBNAF010000007">
    <property type="protein sequence ID" value="KAK9128355.1"/>
    <property type="molecule type" value="Genomic_DNA"/>
</dbReference>
<reference evidence="1 2" key="1">
    <citation type="submission" date="2024-01" db="EMBL/GenBank/DDBJ databases">
        <title>Genome assemblies of Stephania.</title>
        <authorList>
            <person name="Yang L."/>
        </authorList>
    </citation>
    <scope>NUCLEOTIDE SEQUENCE [LARGE SCALE GENOMIC DNA]</scope>
    <source>
        <strain evidence="1">YNDBR</strain>
        <tissue evidence="1">Leaf</tissue>
    </source>
</reference>
<proteinExistence type="predicted"/>
<evidence type="ECO:0000313" key="2">
    <source>
        <dbReference type="Proteomes" id="UP001420932"/>
    </source>
</evidence>
<dbReference type="Proteomes" id="UP001420932">
    <property type="component" value="Unassembled WGS sequence"/>
</dbReference>
<keyword evidence="2" id="KW-1185">Reference proteome</keyword>
<sequence>MVSQYILEEKPSSRRLAITSKWVGGDEGGPEVHSGVYVVMVGVEVKWSLRLNSWWKNTQNGVFTRSDWTPDNLSRVTCYAVGRIGNS</sequence>
<dbReference type="AlphaFoldDB" id="A0AAP0J7Z8"/>